<organism evidence="5 6">
    <name type="scientific">Flavobacterium arcticum</name>
    <dbReference type="NCBI Taxonomy" id="1784713"/>
    <lineage>
        <taxon>Bacteria</taxon>
        <taxon>Pseudomonadati</taxon>
        <taxon>Bacteroidota</taxon>
        <taxon>Flavobacteriia</taxon>
        <taxon>Flavobacteriales</taxon>
        <taxon>Flavobacteriaceae</taxon>
        <taxon>Flavobacterium</taxon>
    </lineage>
</organism>
<keyword evidence="1 2" id="KW-0732">Signal</keyword>
<dbReference type="KEGG" id="fat:DVK85_08435"/>
<evidence type="ECO:0000259" key="3">
    <source>
        <dbReference type="Pfam" id="PF18962"/>
    </source>
</evidence>
<sequence length="916" mass="103003">MKQYLANSILTFLLFTLNSFSQTQSQECFPGGVAGAEMWYMVNHDHLATSLFKNHSTDYNYIILKTCMQDQQNSLFNFNPSLTTTQLCLFYKAPLENTTARNIFFVGEPKEPLPNEDEETYSHITTAWTPDLYTPPITSPPVGNRFDFSDKNGLINKNVLTYERNKVYINFYKWNLYQLNNKLKSYGKEGETEFSIGKSYVNPPNQEENIPAVLAEYFSGNFPEFISFPFELTYNQRNRVESYLALKYGVTLIQNGATNYRDSKNIIFWNKENTLFWNRIFGIGRDDISGLNQLQSESSHFKNYLIASVGELQASNPDKQQLVSIDDDHNFIVFGDNNQTDGLQTVNDFNVRTLNTKWLSQNTGEKATDIPVYFELYLGVGLGVLKQALNDNPTLKLWMLHDKDVNNQQVSDFNSQYVDYYETASMSGIDIGYFEDVFFDTDNNIYDQFTFGVGPEMIVQVRFEPDCDGKIIKSNVVITGGLAPYYVNITNTSGYDETFDINQNTMTFDAIASDTYTVHVIDSYSNEANTTIEVDLEQIDVDFGNDIVLNQNLQEVTLDASQSDPDATYKWYFNNELLEYFDPLLLATEPGTYRVEVMSGNHICEDWDEITLSYDFTATALPQSSCGENTGSITLNLSGGVNTYSVHIHNANADVTTDIFTASNSENIFIDEVNFGNNIVTIQDGNGDEIVLNVDVVSPLDGIELDLISQLNNQCSPTAGPDYPIYQCPGAIIDGSLMVTNPNVSYEWYLDGQSIGLYDPAVQVYTDESNPYPLGTAVIDYELVITNLNNGCSTSNIFGLVKNTYIRGISPTESRLSSTENNEPEVSEETTPLVTLETKVYPNPVEHSTTFYYEISCSKIFTGTVEIFSATGAILHQENIEGESSYKLPLILLSSGNYLIRTTTSEGTVTNQVIIK</sequence>
<dbReference type="AlphaFoldDB" id="A0A345HCF0"/>
<accession>A0A345HCF0</accession>
<name>A0A345HCF0_9FLAO</name>
<gene>
    <name evidence="5" type="ORF">DVK85_08435</name>
</gene>
<reference evidence="5 6" key="1">
    <citation type="submission" date="2018-07" db="EMBL/GenBank/DDBJ databases">
        <title>Complete genome sequence of Flavobacterium arcticum type strain SM1502T.</title>
        <authorList>
            <person name="Li Y."/>
            <person name="Li D.-D."/>
        </authorList>
    </citation>
    <scope>NUCLEOTIDE SEQUENCE [LARGE SCALE GENOMIC DNA]</scope>
    <source>
        <strain evidence="5 6">SM1502</strain>
    </source>
</reference>
<dbReference type="Proteomes" id="UP000253951">
    <property type="component" value="Chromosome"/>
</dbReference>
<feature type="domain" description="DUF8202" evidence="4">
    <location>
        <begin position="236"/>
        <end position="415"/>
    </location>
</feature>
<dbReference type="RefSeq" id="WP_114678018.1">
    <property type="nucleotide sequence ID" value="NZ_CP031188.1"/>
</dbReference>
<evidence type="ECO:0000313" key="5">
    <source>
        <dbReference type="EMBL" id="AXG74260.1"/>
    </source>
</evidence>
<proteinExistence type="predicted"/>
<dbReference type="InterPro" id="IPR026444">
    <property type="entry name" value="Secre_tail"/>
</dbReference>
<protein>
    <submittedName>
        <fullName evidence="5">T9SS C-terminal target domain-containing protein</fullName>
    </submittedName>
</protein>
<evidence type="ECO:0000256" key="1">
    <source>
        <dbReference type="ARBA" id="ARBA00022729"/>
    </source>
</evidence>
<dbReference type="NCBIfam" id="TIGR04183">
    <property type="entry name" value="Por_Secre_tail"/>
    <property type="match status" value="1"/>
</dbReference>
<dbReference type="Pfam" id="PF18962">
    <property type="entry name" value="Por_Secre_tail"/>
    <property type="match status" value="1"/>
</dbReference>
<dbReference type="Pfam" id="PF26628">
    <property type="entry name" value="DUF8202"/>
    <property type="match status" value="1"/>
</dbReference>
<dbReference type="EMBL" id="CP031188">
    <property type="protein sequence ID" value="AXG74260.1"/>
    <property type="molecule type" value="Genomic_DNA"/>
</dbReference>
<feature type="domain" description="Secretion system C-terminal sorting" evidence="3">
    <location>
        <begin position="840"/>
        <end position="915"/>
    </location>
</feature>
<keyword evidence="6" id="KW-1185">Reference proteome</keyword>
<evidence type="ECO:0000259" key="4">
    <source>
        <dbReference type="Pfam" id="PF26628"/>
    </source>
</evidence>
<feature type="chain" id="PRO_5016888972" evidence="2">
    <location>
        <begin position="22"/>
        <end position="916"/>
    </location>
</feature>
<feature type="signal peptide" evidence="2">
    <location>
        <begin position="1"/>
        <end position="21"/>
    </location>
</feature>
<evidence type="ECO:0000313" key="6">
    <source>
        <dbReference type="Proteomes" id="UP000253951"/>
    </source>
</evidence>
<evidence type="ECO:0000256" key="2">
    <source>
        <dbReference type="SAM" id="SignalP"/>
    </source>
</evidence>
<dbReference type="InterPro" id="IPR058515">
    <property type="entry name" value="DUF8202"/>
</dbReference>
<dbReference type="OrthoDB" id="2582440at2"/>